<keyword evidence="4" id="KW-1185">Reference proteome</keyword>
<dbReference type="GO" id="GO:0006629">
    <property type="term" value="P:lipid metabolic process"/>
    <property type="evidence" value="ECO:0007669"/>
    <property type="project" value="InterPro"/>
</dbReference>
<reference evidence="3 4" key="1">
    <citation type="submission" date="2019-03" db="EMBL/GenBank/DDBJ databases">
        <title>Draft genome sequences of novel Actinobacteria.</title>
        <authorList>
            <person name="Sahin N."/>
            <person name="Ay H."/>
            <person name="Saygin H."/>
        </authorList>
    </citation>
    <scope>NUCLEOTIDE SEQUENCE [LARGE SCALE GENOMIC DNA]</scope>
    <source>
        <strain evidence="3 4">DSM 45941</strain>
    </source>
</reference>
<dbReference type="Pfam" id="PF00487">
    <property type="entry name" value="FA_desaturase"/>
    <property type="match status" value="1"/>
</dbReference>
<gene>
    <name evidence="3" type="ORF">E1293_09385</name>
</gene>
<evidence type="ECO:0000313" key="3">
    <source>
        <dbReference type="EMBL" id="TDD86516.1"/>
    </source>
</evidence>
<accession>A0A4R5BMH0</accession>
<comment type="caution">
    <text evidence="3">The sequence shown here is derived from an EMBL/GenBank/DDBJ whole genome shotgun (WGS) entry which is preliminary data.</text>
</comment>
<evidence type="ECO:0000256" key="1">
    <source>
        <dbReference type="SAM" id="Phobius"/>
    </source>
</evidence>
<keyword evidence="1" id="KW-1133">Transmembrane helix</keyword>
<proteinExistence type="predicted"/>
<evidence type="ECO:0000313" key="4">
    <source>
        <dbReference type="Proteomes" id="UP000295578"/>
    </source>
</evidence>
<dbReference type="RefSeq" id="WP_132195961.1">
    <property type="nucleotide sequence ID" value="NZ_SMKY01000029.1"/>
</dbReference>
<dbReference type="AlphaFoldDB" id="A0A4R5BMH0"/>
<evidence type="ECO:0000259" key="2">
    <source>
        <dbReference type="Pfam" id="PF00487"/>
    </source>
</evidence>
<feature type="transmembrane region" description="Helical" evidence="1">
    <location>
        <begin position="71"/>
        <end position="92"/>
    </location>
</feature>
<keyword evidence="1" id="KW-0812">Transmembrane</keyword>
<organism evidence="3 4">
    <name type="scientific">Actinomadura darangshiensis</name>
    <dbReference type="NCBI Taxonomy" id="705336"/>
    <lineage>
        <taxon>Bacteria</taxon>
        <taxon>Bacillati</taxon>
        <taxon>Actinomycetota</taxon>
        <taxon>Actinomycetes</taxon>
        <taxon>Streptosporangiales</taxon>
        <taxon>Thermomonosporaceae</taxon>
        <taxon>Actinomadura</taxon>
    </lineage>
</organism>
<keyword evidence="1" id="KW-0472">Membrane</keyword>
<feature type="transmembrane region" description="Helical" evidence="1">
    <location>
        <begin position="38"/>
        <end position="59"/>
    </location>
</feature>
<name>A0A4R5BMH0_9ACTN</name>
<sequence length="338" mass="36575">MTPPTQELSAVRHSWIVDDSGVRYTAFRRTLAPRWPSVWGKLLGGHLALAGCGAAIALLERAVPGTLPGAAAGAVLAVAGGAVLGFWLHYLLLFQHEAAHYNLAPGRRLNDLAANACLGVILGSDVRAYRQIHFVHHRNLGTTADTETSYFDPLDRRFLLESLTGVRLVRSLAGYQRTSAGATESAASRTPSAETAGPPFLGPVFLAAGAVNASVVVGALLLGLPALAAAWVLGMLTFLPLFNSVRQVLEHRGDSADDRADYRRTPHGAVNRLFGDGMLAATLGGAGFNRHLLHHWDPSVSFTRLREVERFLLRTDVAPLLLRRTTTYREAWRELNRV</sequence>
<dbReference type="EMBL" id="SMKY01000029">
    <property type="protein sequence ID" value="TDD86516.1"/>
    <property type="molecule type" value="Genomic_DNA"/>
</dbReference>
<dbReference type="OrthoDB" id="9796486at2"/>
<dbReference type="Proteomes" id="UP000295578">
    <property type="component" value="Unassembled WGS sequence"/>
</dbReference>
<dbReference type="InterPro" id="IPR005804">
    <property type="entry name" value="FA_desaturase_dom"/>
</dbReference>
<feature type="domain" description="Fatty acid desaturase" evidence="2">
    <location>
        <begin position="76"/>
        <end position="313"/>
    </location>
</feature>
<protein>
    <submittedName>
        <fullName evidence="3">Fatty acid desaturase</fullName>
    </submittedName>
</protein>